<keyword evidence="7 12" id="KW-0560">Oxidoreductase</keyword>
<dbReference type="GO" id="GO:0016491">
    <property type="term" value="F:oxidoreductase activity"/>
    <property type="evidence" value="ECO:0007669"/>
    <property type="project" value="UniProtKB-KW"/>
</dbReference>
<sequence>MTGDNNPTVLTTCPYCGVGCGVAATACDTRGDQAHPANLGRLCVKGAALHETLGAEGRLLAPFVNGQEASWPQAVTAVARAIRESVARHGPGSVAFYLSGQLLTEDYYVANKLAKGFIRTPHVDTNSRLCMSSAVAAHKRAFGGDLVPGCYEDLELANLLVLAGSNAAWAHPVLYQRMQASARPGRRVVVIDPRKTATSDLADLHLALRPGTDTLLFNGLLCWLVDNDAVDLDYLADHCQGFDQSLAAARAEAADLASVARGCDLPVDDVATFYQWFAQEPRAVTAFSQGINQSSAGTDKGNAIINCHLATGRVGKPGASPFSLTGQPNAMGGREVGGLANTLAAHMDYDSPGARERVARFWGTDAVASGPGMKAVDLFDAVGRGEIKVLWIMATNPAVSLPETGRIREALARCPTVIVSDCIRHTDTARYADILLPAAGWGEKDGTVTNSERCISRQRRFLPLAGEARPDWWIISQVARALGHDAGFDYPGPADIFREHARLSGFENAGERFFDISGLAGLSEEQYDAFEPRQWPITRVLARDSRRLFTDGRFATADGRGRLVPVVSRLPARALSGDFPLIVNTGRIRDQWHTMTRTARSSRLLAHRPEPFIEAHPEDIRTRSLVPGALATLTSAHGRFVGRVRATPDQRPGEVFVPIHWNDEFTGQGLATALTDSLVDPLSGQPDAKQGHATLTHWPAAWHGRMLVRRDRPKRWTADYWARQTLADCDSWIVAGRSPADWRTAVTDWLGGPPQLVMEDVRAGRFRAARLRNGQLEAVLMVDPEPDALPSMDWLASCFSHPELDDNTRRGLLAAKAVDGDDAGNLICSCFQVGDRQIQKAIGRGADSVAALGRELQCGTNCGSCVPEIRNLLLAATEAV</sequence>
<evidence type="ECO:0000256" key="5">
    <source>
        <dbReference type="ARBA" id="ARBA00022505"/>
    </source>
</evidence>
<dbReference type="PATRIC" id="fig|1658765.3.peg.3487"/>
<evidence type="ECO:0000256" key="9">
    <source>
        <dbReference type="ARBA" id="ARBA00023014"/>
    </source>
</evidence>
<evidence type="ECO:0000256" key="3">
    <source>
        <dbReference type="ARBA" id="ARBA00008747"/>
    </source>
</evidence>
<evidence type="ECO:0000256" key="1">
    <source>
        <dbReference type="ARBA" id="ARBA00001942"/>
    </source>
</evidence>
<keyword evidence="10" id="KW-0534">Nitrate assimilation</keyword>
<dbReference type="Gene3D" id="3.40.50.740">
    <property type="match status" value="1"/>
</dbReference>
<evidence type="ECO:0000256" key="8">
    <source>
        <dbReference type="ARBA" id="ARBA00023004"/>
    </source>
</evidence>
<dbReference type="InterPro" id="IPR006963">
    <property type="entry name" value="Mopterin_OxRdtase_4Fe-4S_dom"/>
</dbReference>
<dbReference type="Pfam" id="PF01568">
    <property type="entry name" value="Molydop_binding"/>
    <property type="match status" value="1"/>
</dbReference>
<keyword evidence="9" id="KW-0411">Iron-sulfur</keyword>
<dbReference type="InterPro" id="IPR007419">
    <property type="entry name" value="BFD-like_2Fe2S-bd_dom"/>
</dbReference>
<dbReference type="GO" id="GO:0051539">
    <property type="term" value="F:4 iron, 4 sulfur cluster binding"/>
    <property type="evidence" value="ECO:0007669"/>
    <property type="project" value="UniProtKB-KW"/>
</dbReference>
<reference evidence="12 13" key="1">
    <citation type="submission" date="2015-06" db="EMBL/GenBank/DDBJ databases">
        <title>Marinobacter subterrani, a genetically tractable neutrophilic iron-oxidizing strain isolated from the Soudan Iron Mine.</title>
        <authorList>
            <person name="Bonis B.M."/>
            <person name="Gralnick J.A."/>
        </authorList>
    </citation>
    <scope>NUCLEOTIDE SEQUENCE [LARGE SCALE GENOMIC DNA]</scope>
    <source>
        <strain evidence="12 13">JG233</strain>
    </source>
</reference>
<dbReference type="PROSITE" id="PS00551">
    <property type="entry name" value="MOLYBDOPTERIN_PROK_1"/>
    <property type="match status" value="1"/>
</dbReference>
<dbReference type="Pfam" id="PF04324">
    <property type="entry name" value="Fer2_BFD"/>
    <property type="match status" value="1"/>
</dbReference>
<dbReference type="Gene3D" id="2.20.25.90">
    <property type="entry name" value="ADC-like domains"/>
    <property type="match status" value="1"/>
</dbReference>
<accession>A0A0J7J517</accession>
<name>A0A0J7J517_9GAMM</name>
<dbReference type="InterPro" id="IPR006657">
    <property type="entry name" value="MoPterin_dinucl-bd_dom"/>
</dbReference>
<evidence type="ECO:0000259" key="11">
    <source>
        <dbReference type="PROSITE" id="PS51669"/>
    </source>
</evidence>
<dbReference type="GO" id="GO:0042128">
    <property type="term" value="P:nitrate assimilation"/>
    <property type="evidence" value="ECO:0007669"/>
    <property type="project" value="UniProtKB-KW"/>
</dbReference>
<comment type="caution">
    <text evidence="12">The sequence shown here is derived from an EMBL/GenBank/DDBJ whole genome shotgun (WGS) entry which is preliminary data.</text>
</comment>
<evidence type="ECO:0000256" key="2">
    <source>
        <dbReference type="ARBA" id="ARBA00001966"/>
    </source>
</evidence>
<dbReference type="RefSeq" id="WP_048497330.1">
    <property type="nucleotide sequence ID" value="NZ_LFBU01000002.1"/>
</dbReference>
<protein>
    <submittedName>
        <fullName evidence="12">Anaerobic selenocysteine-containing dehydrogenase</fullName>
        <ecNumber evidence="12">1.7.99.4</ecNumber>
    </submittedName>
</protein>
<keyword evidence="13" id="KW-1185">Reference proteome</keyword>
<keyword evidence="6" id="KW-0479">Metal-binding</keyword>
<dbReference type="InterPro" id="IPR027467">
    <property type="entry name" value="MopterinOxRdtase_cofactor_BS"/>
</dbReference>
<keyword evidence="8" id="KW-0408">Iron</keyword>
<dbReference type="SUPFAM" id="SSF53706">
    <property type="entry name" value="Formate dehydrogenase/DMSO reductase, domains 1-3"/>
    <property type="match status" value="1"/>
</dbReference>
<dbReference type="STRING" id="1658765.Msub_20222"/>
<feature type="domain" description="4Fe-4S Mo/W bis-MGD-type" evidence="11">
    <location>
        <begin position="6"/>
        <end position="68"/>
    </location>
</feature>
<dbReference type="Gene3D" id="2.40.40.20">
    <property type="match status" value="1"/>
</dbReference>
<dbReference type="GO" id="GO:1990204">
    <property type="term" value="C:oxidoreductase complex"/>
    <property type="evidence" value="ECO:0007669"/>
    <property type="project" value="UniProtKB-ARBA"/>
</dbReference>
<comment type="cofactor">
    <cofactor evidence="1">
        <name>Mo-bis(molybdopterin guanine dinucleotide)</name>
        <dbReference type="ChEBI" id="CHEBI:60539"/>
    </cofactor>
</comment>
<dbReference type="CDD" id="cd02754">
    <property type="entry name" value="MopB_Nitrate-R-NapA-like"/>
    <property type="match status" value="1"/>
</dbReference>
<dbReference type="InterPro" id="IPR050123">
    <property type="entry name" value="Prok_molybdopt-oxidoreductase"/>
</dbReference>
<dbReference type="Gene3D" id="3.40.228.10">
    <property type="entry name" value="Dimethylsulfoxide Reductase, domain 2"/>
    <property type="match status" value="1"/>
</dbReference>
<dbReference type="Pfam" id="PF00384">
    <property type="entry name" value="Molybdopterin"/>
    <property type="match status" value="1"/>
</dbReference>
<comment type="similarity">
    <text evidence="3">Belongs to the prokaryotic molybdopterin-containing oxidoreductase family. NasA/NapA/NarB subfamily.</text>
</comment>
<dbReference type="PANTHER" id="PTHR43105">
    <property type="entry name" value="RESPIRATORY NITRATE REDUCTASE"/>
    <property type="match status" value="1"/>
</dbReference>
<comment type="cofactor">
    <cofactor evidence="2">
        <name>[4Fe-4S] cluster</name>
        <dbReference type="ChEBI" id="CHEBI:49883"/>
    </cofactor>
</comment>
<dbReference type="GO" id="GO:0046872">
    <property type="term" value="F:metal ion binding"/>
    <property type="evidence" value="ECO:0007669"/>
    <property type="project" value="UniProtKB-KW"/>
</dbReference>
<evidence type="ECO:0000313" key="12">
    <source>
        <dbReference type="EMBL" id="KMQ73026.1"/>
    </source>
</evidence>
<evidence type="ECO:0000256" key="4">
    <source>
        <dbReference type="ARBA" id="ARBA00022485"/>
    </source>
</evidence>
<dbReference type="PANTHER" id="PTHR43105:SF9">
    <property type="entry name" value="NADPH-FE(3+) OXIDOREDUCTASE SUBUNIT ALPHA"/>
    <property type="match status" value="1"/>
</dbReference>
<proteinExistence type="inferred from homology"/>
<organism evidence="12 13">
    <name type="scientific">Marinobacter subterrani</name>
    <dbReference type="NCBI Taxonomy" id="1658765"/>
    <lineage>
        <taxon>Bacteria</taxon>
        <taxon>Pseudomonadati</taxon>
        <taxon>Pseudomonadota</taxon>
        <taxon>Gammaproteobacteria</taxon>
        <taxon>Pseudomonadales</taxon>
        <taxon>Marinobacteraceae</taxon>
        <taxon>Marinobacter</taxon>
    </lineage>
</organism>
<evidence type="ECO:0000256" key="6">
    <source>
        <dbReference type="ARBA" id="ARBA00022723"/>
    </source>
</evidence>
<dbReference type="GO" id="GO:0016020">
    <property type="term" value="C:membrane"/>
    <property type="evidence" value="ECO:0007669"/>
    <property type="project" value="TreeGrafter"/>
</dbReference>
<dbReference type="AlphaFoldDB" id="A0A0J7J517"/>
<evidence type="ECO:0000256" key="7">
    <source>
        <dbReference type="ARBA" id="ARBA00023002"/>
    </source>
</evidence>
<dbReference type="GO" id="GO:0043546">
    <property type="term" value="F:molybdopterin cofactor binding"/>
    <property type="evidence" value="ECO:0007669"/>
    <property type="project" value="InterPro"/>
</dbReference>
<dbReference type="EC" id="1.7.99.4" evidence="12"/>
<dbReference type="Proteomes" id="UP000036102">
    <property type="component" value="Unassembled WGS sequence"/>
</dbReference>
<keyword evidence="5" id="KW-0500">Molybdenum</keyword>
<evidence type="ECO:0000256" key="10">
    <source>
        <dbReference type="ARBA" id="ARBA00023063"/>
    </source>
</evidence>
<dbReference type="GO" id="GO:0045333">
    <property type="term" value="P:cellular respiration"/>
    <property type="evidence" value="ECO:0007669"/>
    <property type="project" value="UniProtKB-ARBA"/>
</dbReference>
<gene>
    <name evidence="12" type="ORF">Msub_20222</name>
</gene>
<dbReference type="Gene3D" id="1.10.10.1100">
    <property type="entry name" value="BFD-like [2Fe-2S]-binding domain"/>
    <property type="match status" value="1"/>
</dbReference>
<dbReference type="InterPro" id="IPR009010">
    <property type="entry name" value="Asp_de-COase-like_dom_sf"/>
</dbReference>
<dbReference type="SMART" id="SM00926">
    <property type="entry name" value="Molybdop_Fe4S4"/>
    <property type="match status" value="1"/>
</dbReference>
<dbReference type="EMBL" id="LFBU01000002">
    <property type="protein sequence ID" value="KMQ73026.1"/>
    <property type="molecule type" value="Genomic_DNA"/>
</dbReference>
<evidence type="ECO:0000313" key="13">
    <source>
        <dbReference type="Proteomes" id="UP000036102"/>
    </source>
</evidence>
<dbReference type="InterPro" id="IPR041854">
    <property type="entry name" value="BFD-like_2Fe2S-bd_dom_sf"/>
</dbReference>
<dbReference type="PROSITE" id="PS51669">
    <property type="entry name" value="4FE4S_MOW_BIS_MGD"/>
    <property type="match status" value="1"/>
</dbReference>
<dbReference type="InterPro" id="IPR041957">
    <property type="entry name" value="CT_Nitrate-R-NapA-like"/>
</dbReference>
<dbReference type="SUPFAM" id="SSF50692">
    <property type="entry name" value="ADC-like"/>
    <property type="match status" value="1"/>
</dbReference>
<dbReference type="Pfam" id="PF04879">
    <property type="entry name" value="Molybdop_Fe4S4"/>
    <property type="match status" value="1"/>
</dbReference>
<dbReference type="InterPro" id="IPR006656">
    <property type="entry name" value="Mopterin_OxRdtase"/>
</dbReference>
<dbReference type="CDD" id="cd02791">
    <property type="entry name" value="MopB_CT_Nitrate-R-NapA-like"/>
    <property type="match status" value="1"/>
</dbReference>
<keyword evidence="4" id="KW-0004">4Fe-4S</keyword>